<name>A0ABT7LX10_9CYAN</name>
<comment type="caution">
    <text evidence="1">The sequence shown here is derived from an EMBL/GenBank/DDBJ whole genome shotgun (WGS) entry which is preliminary data.</text>
</comment>
<dbReference type="RefSeq" id="WP_285964658.1">
    <property type="nucleotide sequence ID" value="NZ_JASVEJ010000014.1"/>
</dbReference>
<accession>A0ABT7LX10</accession>
<dbReference type="Proteomes" id="UP001230986">
    <property type="component" value="Unassembled WGS sequence"/>
</dbReference>
<protein>
    <submittedName>
        <fullName evidence="1">Uncharacterized protein</fullName>
    </submittedName>
</protein>
<evidence type="ECO:0000313" key="1">
    <source>
        <dbReference type="EMBL" id="MDL5056557.1"/>
    </source>
</evidence>
<evidence type="ECO:0000313" key="2">
    <source>
        <dbReference type="Proteomes" id="UP001230986"/>
    </source>
</evidence>
<organism evidence="1 2">
    <name type="scientific">Geitlerinema calcuttense NRMC-F 0142</name>
    <dbReference type="NCBI Taxonomy" id="2922238"/>
    <lineage>
        <taxon>Bacteria</taxon>
        <taxon>Bacillati</taxon>
        <taxon>Cyanobacteriota</taxon>
        <taxon>Cyanophyceae</taxon>
        <taxon>Geitlerinematales</taxon>
        <taxon>Geitlerinemataceae</taxon>
        <taxon>Geitlerinema</taxon>
    </lineage>
</organism>
<sequence>MGQSVSWPQCNQKISQMTGDPSDLLEVKDAIAIAVEFNSKNWIILYYNRPYPDSASIDRFMPIALPEEKARNGVPFALLFRQKHRQNNRSTGPMVVRKSLPHTEIAFRTVESSEKTLSSNLDS</sequence>
<proteinExistence type="predicted"/>
<gene>
    <name evidence="1" type="ORF">QQ055_03610</name>
</gene>
<reference evidence="1 2" key="1">
    <citation type="submission" date="2023-06" db="EMBL/GenBank/DDBJ databases">
        <title>Whole genome sequence of Oscillatoria calcuttensis NRMC-F 0142.</title>
        <authorList>
            <person name="Shakena Fathima T."/>
            <person name="Muralitharan G."/>
            <person name="Thajuddin N."/>
        </authorList>
    </citation>
    <scope>NUCLEOTIDE SEQUENCE [LARGE SCALE GENOMIC DNA]</scope>
    <source>
        <strain evidence="1 2">NRMC-F 0142</strain>
    </source>
</reference>
<dbReference type="EMBL" id="JASVEJ010000014">
    <property type="protein sequence ID" value="MDL5056557.1"/>
    <property type="molecule type" value="Genomic_DNA"/>
</dbReference>
<keyword evidence="2" id="KW-1185">Reference proteome</keyword>